<organism evidence="1 2">
    <name type="scientific">Chiloscyllium punctatum</name>
    <name type="common">Brownbanded bambooshark</name>
    <name type="synonym">Hemiscyllium punctatum</name>
    <dbReference type="NCBI Taxonomy" id="137246"/>
    <lineage>
        <taxon>Eukaryota</taxon>
        <taxon>Metazoa</taxon>
        <taxon>Chordata</taxon>
        <taxon>Craniata</taxon>
        <taxon>Vertebrata</taxon>
        <taxon>Chondrichthyes</taxon>
        <taxon>Elasmobranchii</taxon>
        <taxon>Galeomorphii</taxon>
        <taxon>Galeoidea</taxon>
        <taxon>Orectolobiformes</taxon>
        <taxon>Hemiscylliidae</taxon>
        <taxon>Chiloscyllium</taxon>
    </lineage>
</organism>
<protein>
    <submittedName>
        <fullName evidence="1">Uncharacterized protein</fullName>
    </submittedName>
</protein>
<accession>A0A401TQ48</accession>
<feature type="non-terminal residue" evidence="1">
    <location>
        <position position="1"/>
    </location>
</feature>
<dbReference type="AlphaFoldDB" id="A0A401TQ48"/>
<sequence>DTVGWAPRTAQCVADSGQVELRLGWAGQGRAGLSCWELVPLDKAAPRLAKDQQINKRSPVPVTFVT</sequence>
<evidence type="ECO:0000313" key="1">
    <source>
        <dbReference type="EMBL" id="GCC44743.1"/>
    </source>
</evidence>
<dbReference type="Proteomes" id="UP000287033">
    <property type="component" value="Unassembled WGS sequence"/>
</dbReference>
<comment type="caution">
    <text evidence="1">The sequence shown here is derived from an EMBL/GenBank/DDBJ whole genome shotgun (WGS) entry which is preliminary data.</text>
</comment>
<reference evidence="1 2" key="1">
    <citation type="journal article" date="2018" name="Nat. Ecol. Evol.">
        <title>Shark genomes provide insights into elasmobranch evolution and the origin of vertebrates.</title>
        <authorList>
            <person name="Hara Y"/>
            <person name="Yamaguchi K"/>
            <person name="Onimaru K"/>
            <person name="Kadota M"/>
            <person name="Koyanagi M"/>
            <person name="Keeley SD"/>
            <person name="Tatsumi K"/>
            <person name="Tanaka K"/>
            <person name="Motone F"/>
            <person name="Kageyama Y"/>
            <person name="Nozu R"/>
            <person name="Adachi N"/>
            <person name="Nishimura O"/>
            <person name="Nakagawa R"/>
            <person name="Tanegashima C"/>
            <person name="Kiyatake I"/>
            <person name="Matsumoto R"/>
            <person name="Murakumo K"/>
            <person name="Nishida K"/>
            <person name="Terakita A"/>
            <person name="Kuratani S"/>
            <person name="Sato K"/>
            <person name="Hyodo S Kuraku.S."/>
        </authorList>
    </citation>
    <scope>NUCLEOTIDE SEQUENCE [LARGE SCALE GENOMIC DNA]</scope>
</reference>
<dbReference type="EMBL" id="BEZZ01143824">
    <property type="protein sequence ID" value="GCC44743.1"/>
    <property type="molecule type" value="Genomic_DNA"/>
</dbReference>
<name>A0A401TQ48_CHIPU</name>
<gene>
    <name evidence="1" type="ORF">chiPu_0028933</name>
</gene>
<proteinExistence type="predicted"/>
<evidence type="ECO:0000313" key="2">
    <source>
        <dbReference type="Proteomes" id="UP000287033"/>
    </source>
</evidence>
<keyword evidence="2" id="KW-1185">Reference proteome</keyword>